<dbReference type="AlphaFoldDB" id="A0A9P8FA60"/>
<evidence type="ECO:0000313" key="2">
    <source>
        <dbReference type="Proteomes" id="UP000729357"/>
    </source>
</evidence>
<reference evidence="1" key="2">
    <citation type="submission" date="2021-08" db="EMBL/GenBank/DDBJ databases">
        <authorList>
            <person name="Gostincar C."/>
            <person name="Sun X."/>
            <person name="Song Z."/>
            <person name="Gunde-Cimerman N."/>
        </authorList>
    </citation>
    <scope>NUCLEOTIDE SEQUENCE</scope>
    <source>
        <strain evidence="1">EXF-9298</strain>
    </source>
</reference>
<name>A0A9P8FA60_AURME</name>
<sequence length="85" mass="9945">HWYLLHLDRRKRVILVYNPDRRVTDYQLRDICKAIIDKYTGTSSQTWKEPTDIKIPQEGHANESDGYNLQMITSQRLQGSIPAST</sequence>
<dbReference type="EMBL" id="JAHFXS010004317">
    <property type="protein sequence ID" value="KAG9956287.1"/>
    <property type="molecule type" value="Genomic_DNA"/>
</dbReference>
<dbReference type="Proteomes" id="UP000729357">
    <property type="component" value="Unassembled WGS sequence"/>
</dbReference>
<proteinExistence type="predicted"/>
<organism evidence="1 2">
    <name type="scientific">Aureobasidium melanogenum</name>
    <name type="common">Aureobasidium pullulans var. melanogenum</name>
    <dbReference type="NCBI Taxonomy" id="46634"/>
    <lineage>
        <taxon>Eukaryota</taxon>
        <taxon>Fungi</taxon>
        <taxon>Dikarya</taxon>
        <taxon>Ascomycota</taxon>
        <taxon>Pezizomycotina</taxon>
        <taxon>Dothideomycetes</taxon>
        <taxon>Dothideomycetidae</taxon>
        <taxon>Dothideales</taxon>
        <taxon>Saccotheciaceae</taxon>
        <taxon>Aureobasidium</taxon>
    </lineage>
</organism>
<reference evidence="1" key="1">
    <citation type="journal article" date="2021" name="J Fungi (Basel)">
        <title>Virulence traits and population genomics of the black yeast Aureobasidium melanogenum.</title>
        <authorList>
            <person name="Cernosa A."/>
            <person name="Sun X."/>
            <person name="Gostincar C."/>
            <person name="Fang C."/>
            <person name="Gunde-Cimerman N."/>
            <person name="Song Z."/>
        </authorList>
    </citation>
    <scope>NUCLEOTIDE SEQUENCE</scope>
    <source>
        <strain evidence="1">EXF-9298</strain>
    </source>
</reference>
<evidence type="ECO:0000313" key="1">
    <source>
        <dbReference type="EMBL" id="KAG9956287.1"/>
    </source>
</evidence>
<keyword evidence="2" id="KW-1185">Reference proteome</keyword>
<protein>
    <submittedName>
        <fullName evidence="1">Uncharacterized protein</fullName>
    </submittedName>
</protein>
<gene>
    <name evidence="1" type="ORF">KCU98_g17469</name>
</gene>
<feature type="non-terminal residue" evidence="1">
    <location>
        <position position="1"/>
    </location>
</feature>
<accession>A0A9P8FA60</accession>
<feature type="non-terminal residue" evidence="1">
    <location>
        <position position="85"/>
    </location>
</feature>
<comment type="caution">
    <text evidence="1">The sequence shown here is derived from an EMBL/GenBank/DDBJ whole genome shotgun (WGS) entry which is preliminary data.</text>
</comment>